<dbReference type="InterPro" id="IPR007410">
    <property type="entry name" value="LpqE-like"/>
</dbReference>
<dbReference type="EMBL" id="CAEZYQ010000046">
    <property type="protein sequence ID" value="CAB4770092.1"/>
    <property type="molecule type" value="Genomic_DNA"/>
</dbReference>
<feature type="region of interest" description="Disordered" evidence="1">
    <location>
        <begin position="1"/>
        <end position="21"/>
    </location>
</feature>
<organism evidence="2">
    <name type="scientific">freshwater metagenome</name>
    <dbReference type="NCBI Taxonomy" id="449393"/>
    <lineage>
        <taxon>unclassified sequences</taxon>
        <taxon>metagenomes</taxon>
        <taxon>ecological metagenomes</taxon>
    </lineage>
</organism>
<dbReference type="PANTHER" id="PTHR36302:SF1">
    <property type="entry name" value="COPPER CHAPERONE PCU(A)C"/>
    <property type="match status" value="1"/>
</dbReference>
<feature type="compositionally biased region" description="Low complexity" evidence="1">
    <location>
        <begin position="8"/>
        <end position="21"/>
    </location>
</feature>
<proteinExistence type="predicted"/>
<dbReference type="PANTHER" id="PTHR36302">
    <property type="entry name" value="BLR7088 PROTEIN"/>
    <property type="match status" value="1"/>
</dbReference>
<sequence>MHAHSTTHRTTSTTSTTTRTLRTLGLGATALVLTAALAACGEQSAPDPESAATSPSSETSEVTSAVVVGDPWVRATKGTEDPSMTGAFMTLDNPGAEPVTLVSASSSVAGTTELHEMAMLDGAMSMQAVDDGIVLEAGRGKVLEPGGFHVMLMGLRDAPAPGDEVDLSLVFSDGSTQDLVVPVKAFTEEEGHYHAPGTGDHDH</sequence>
<dbReference type="InterPro" id="IPR036182">
    <property type="entry name" value="PCuAC_sf"/>
</dbReference>
<dbReference type="SUPFAM" id="SSF110087">
    <property type="entry name" value="DR1885-like metal-binding protein"/>
    <property type="match status" value="1"/>
</dbReference>
<gene>
    <name evidence="2" type="ORF">UFOPK2761_03337</name>
</gene>
<feature type="region of interest" description="Disordered" evidence="1">
    <location>
        <begin position="44"/>
        <end position="64"/>
    </location>
</feature>
<protein>
    <submittedName>
        <fullName evidence="2">Unannotated protein</fullName>
    </submittedName>
</protein>
<reference evidence="2" key="1">
    <citation type="submission" date="2020-05" db="EMBL/GenBank/DDBJ databases">
        <authorList>
            <person name="Chiriac C."/>
            <person name="Salcher M."/>
            <person name="Ghai R."/>
            <person name="Kavagutti S V."/>
        </authorList>
    </citation>
    <scope>NUCLEOTIDE SEQUENCE</scope>
</reference>
<name>A0A6J6VCK6_9ZZZZ</name>
<evidence type="ECO:0000313" key="2">
    <source>
        <dbReference type="EMBL" id="CAB4770092.1"/>
    </source>
</evidence>
<evidence type="ECO:0000256" key="1">
    <source>
        <dbReference type="SAM" id="MobiDB-lite"/>
    </source>
</evidence>
<accession>A0A6J6VCK6</accession>
<dbReference type="AlphaFoldDB" id="A0A6J6VCK6"/>
<dbReference type="InterPro" id="IPR058248">
    <property type="entry name" value="Lxx211020-like"/>
</dbReference>
<dbReference type="Gene3D" id="2.60.40.1890">
    <property type="entry name" value="PCu(A)C copper chaperone"/>
    <property type="match status" value="1"/>
</dbReference>
<dbReference type="Pfam" id="PF04314">
    <property type="entry name" value="PCuAC"/>
    <property type="match status" value="1"/>
</dbReference>